<dbReference type="InterPro" id="IPR035979">
    <property type="entry name" value="RBD_domain_sf"/>
</dbReference>
<dbReference type="CDD" id="cd12226">
    <property type="entry name" value="RRM_NOL8"/>
    <property type="match status" value="1"/>
</dbReference>
<dbReference type="InterPro" id="IPR012677">
    <property type="entry name" value="Nucleotide-bd_a/b_plait_sf"/>
</dbReference>
<dbReference type="EMBL" id="WTPW01001844">
    <property type="protein sequence ID" value="KAF0411871.1"/>
    <property type="molecule type" value="Genomic_DNA"/>
</dbReference>
<accession>A0A8H4A3Z7</accession>
<evidence type="ECO:0000256" key="1">
    <source>
        <dbReference type="ARBA" id="ARBA00004604"/>
    </source>
</evidence>
<dbReference type="InterPro" id="IPR034138">
    <property type="entry name" value="NOP8_RRM"/>
</dbReference>
<dbReference type="InterPro" id="IPR000504">
    <property type="entry name" value="RRM_dom"/>
</dbReference>
<comment type="caution">
    <text evidence="7">The sequence shown here is derived from an EMBL/GenBank/DDBJ whole genome shotgun (WGS) entry which is preliminary data.</text>
</comment>
<reference evidence="7 8" key="1">
    <citation type="journal article" date="2019" name="Environ. Microbiol.">
        <title>At the nexus of three kingdoms: the genome of the mycorrhizal fungus Gigaspora margarita provides insights into plant, endobacterial and fungal interactions.</title>
        <authorList>
            <person name="Venice F."/>
            <person name="Ghignone S."/>
            <person name="Salvioli di Fossalunga A."/>
            <person name="Amselem J."/>
            <person name="Novero M."/>
            <person name="Xianan X."/>
            <person name="Sedzielewska Toro K."/>
            <person name="Morin E."/>
            <person name="Lipzen A."/>
            <person name="Grigoriev I.V."/>
            <person name="Henrissat B."/>
            <person name="Martin F.M."/>
            <person name="Bonfante P."/>
        </authorList>
    </citation>
    <scope>NUCLEOTIDE SEQUENCE [LARGE SCALE GENOMIC DNA]</scope>
    <source>
        <strain evidence="7 8">BEG34</strain>
    </source>
</reference>
<dbReference type="PROSITE" id="PS50102">
    <property type="entry name" value="RRM"/>
    <property type="match status" value="1"/>
</dbReference>
<dbReference type="AlphaFoldDB" id="A0A8H4A3Z7"/>
<dbReference type="Gene3D" id="3.30.70.330">
    <property type="match status" value="1"/>
</dbReference>
<evidence type="ECO:0000313" key="8">
    <source>
        <dbReference type="Proteomes" id="UP000439903"/>
    </source>
</evidence>
<evidence type="ECO:0000256" key="2">
    <source>
        <dbReference type="ARBA" id="ARBA00022884"/>
    </source>
</evidence>
<keyword evidence="8" id="KW-1185">Reference proteome</keyword>
<dbReference type="Proteomes" id="UP000439903">
    <property type="component" value="Unassembled WGS sequence"/>
</dbReference>
<name>A0A8H4A3Z7_GIGMA</name>
<proteinExistence type="predicted"/>
<dbReference type="GO" id="GO:0003723">
    <property type="term" value="F:RNA binding"/>
    <property type="evidence" value="ECO:0007669"/>
    <property type="project" value="UniProtKB-UniRule"/>
</dbReference>
<dbReference type="PANTHER" id="PTHR48029:SF1">
    <property type="entry name" value="NUCLEOLAR PROTEIN 8"/>
    <property type="match status" value="1"/>
</dbReference>
<feature type="region of interest" description="Disordered" evidence="5">
    <location>
        <begin position="474"/>
        <end position="494"/>
    </location>
</feature>
<evidence type="ECO:0000259" key="6">
    <source>
        <dbReference type="PROSITE" id="PS50102"/>
    </source>
</evidence>
<dbReference type="GO" id="GO:0005730">
    <property type="term" value="C:nucleolus"/>
    <property type="evidence" value="ECO:0007669"/>
    <property type="project" value="UniProtKB-SubCell"/>
</dbReference>
<gene>
    <name evidence="7" type="ORF">F8M41_008150</name>
</gene>
<organism evidence="7 8">
    <name type="scientific">Gigaspora margarita</name>
    <dbReference type="NCBI Taxonomy" id="4874"/>
    <lineage>
        <taxon>Eukaryota</taxon>
        <taxon>Fungi</taxon>
        <taxon>Fungi incertae sedis</taxon>
        <taxon>Mucoromycota</taxon>
        <taxon>Glomeromycotina</taxon>
        <taxon>Glomeromycetes</taxon>
        <taxon>Diversisporales</taxon>
        <taxon>Gigasporaceae</taxon>
        <taxon>Gigaspora</taxon>
    </lineage>
</organism>
<evidence type="ECO:0000256" key="3">
    <source>
        <dbReference type="ARBA" id="ARBA00023242"/>
    </source>
</evidence>
<dbReference type="OrthoDB" id="21643at2759"/>
<dbReference type="PANTHER" id="PTHR48029">
    <property type="entry name" value="NUCLEOLAR PROTEIN 8"/>
    <property type="match status" value="1"/>
</dbReference>
<protein>
    <submittedName>
        <fullName evidence="7">Ribosome biogenesis protein nop6</fullName>
    </submittedName>
</protein>
<dbReference type="Pfam" id="PF00076">
    <property type="entry name" value="RRM_1"/>
    <property type="match status" value="1"/>
</dbReference>
<evidence type="ECO:0000313" key="7">
    <source>
        <dbReference type="EMBL" id="KAF0411871.1"/>
    </source>
</evidence>
<dbReference type="SMART" id="SM00360">
    <property type="entry name" value="RRM"/>
    <property type="match status" value="1"/>
</dbReference>
<keyword evidence="2 4" id="KW-0694">RNA-binding</keyword>
<dbReference type="SUPFAM" id="SSF54928">
    <property type="entry name" value="RNA-binding domain, RBD"/>
    <property type="match status" value="1"/>
</dbReference>
<evidence type="ECO:0000256" key="5">
    <source>
        <dbReference type="SAM" id="MobiDB-lite"/>
    </source>
</evidence>
<evidence type="ECO:0000256" key="4">
    <source>
        <dbReference type="PROSITE-ProRule" id="PRU00176"/>
    </source>
</evidence>
<comment type="subcellular location">
    <subcellularLocation>
        <location evidence="1">Nucleus</location>
        <location evidence="1">Nucleolus</location>
    </subcellularLocation>
</comment>
<keyword evidence="3" id="KW-0539">Nucleus</keyword>
<feature type="domain" description="RRM" evidence="6">
    <location>
        <begin position="14"/>
        <end position="93"/>
    </location>
</feature>
<sequence length="644" mass="73483">MSDQSVAVGETLSRRAYIGGLSRYITENDLKSRFGSFGVISKIDIIHDSSTGECRGFAYITIESTADNWKKCMSLFNGAKWKGMTLKIQDAKPDYKQRLKEEWENQKTLSNLSPLVLKKRRRRNKDTMFAEDMSLVTDNNIDGRKGWKKSKYGRAVSVMRIRRNDGTKLTIDPSLYKHNLQKFLDNTIDVKPKPLDQLTYYYNDYINLSDDEKKEHQNDSSTNKNVMTSKSNNLLGIFGVKNNQNISYVKNERNAEGQNGNIPSPDKLPLSIIDGLKKLELKNKVASKQEQSNKVRLEAIKQRALEKKAEKDKITQALRKDDGSTKSKNHIIFSDNDLAPEVSENFNLFDSDEEYNNNEKLTLDIAINPIFEGESGRERLNLQKKFRGDDRFKLTSDFVSDDENNDTDENNIVQNGDIDQVLSEEKTKQIGILKGLLGYDPKKADLKKKSLQWKEPIHFDPDAPEAKNLELDSDHEDLSESMVKSTTTPSHPLPQVSKDVKIEINADLKGMFAPSVLKAATPFSLFGGNTESEECEDVQMEVLKSDEKSLDTFKTFSKITDQTTSQGIGSASGPMFFFHFGDVALSTRSHYKDSKTFMRTNSMEDIISRWQETSRDMTIEYKRKHKSASRKLVKLKHRSNQIRF</sequence>